<comment type="similarity">
    <text evidence="1">Belongs to the plant acyltransferase family.</text>
</comment>
<evidence type="ECO:0000313" key="4">
    <source>
        <dbReference type="EMBL" id="AMZ03405.1"/>
    </source>
</evidence>
<reference evidence="4" key="1">
    <citation type="submission" date="2015-08" db="EMBL/GenBank/DDBJ databases">
        <title>Elucidation of the biosynthetic pathway of forskolin and production in yeast.</title>
        <authorList>
            <person name="Pateraki I."/>
            <person name="Andersen-Ranberg J."/>
            <person name="Jensen N.B."/>
            <person name="Wubshet S.G."/>
            <person name="Staerk D."/>
            <person name="Hallstrroem B."/>
            <person name="Hamberger B."/>
            <person name="Olsen C.E."/>
            <person name="Hansen J."/>
            <person name="Moeller B.L."/>
            <person name="Hamberger B."/>
        </authorList>
    </citation>
    <scope>NUCLEOTIDE SEQUENCE</scope>
</reference>
<dbReference type="GO" id="GO:0016746">
    <property type="term" value="F:acyltransferase activity"/>
    <property type="evidence" value="ECO:0007669"/>
    <property type="project" value="UniProtKB-KW"/>
</dbReference>
<organism evidence="4">
    <name type="scientific">Plectranthus barbatus</name>
    <dbReference type="NCBI Taxonomy" id="41228"/>
    <lineage>
        <taxon>Eukaryota</taxon>
        <taxon>Viridiplantae</taxon>
        <taxon>Streptophyta</taxon>
        <taxon>Embryophyta</taxon>
        <taxon>Tracheophyta</taxon>
        <taxon>Spermatophyta</taxon>
        <taxon>Magnoliopsida</taxon>
        <taxon>eudicotyledons</taxon>
        <taxon>Gunneridae</taxon>
        <taxon>Pentapetalae</taxon>
        <taxon>asterids</taxon>
        <taxon>lamiids</taxon>
        <taxon>Lamiales</taxon>
        <taxon>Lamiaceae</taxon>
        <taxon>Nepetoideae</taxon>
        <taxon>Ocimeae</taxon>
        <taxon>Plectranthinae</taxon>
        <taxon>Plectranthus</taxon>
    </lineage>
</organism>
<accession>A0A1B0VRQ5</accession>
<dbReference type="PANTHER" id="PTHR31623:SF70">
    <property type="entry name" value="TRANSFERASE, CHLORAMPHENICOL ACETYLTRANSFERASE-LIKE DOMAIN PROTEIN"/>
    <property type="match status" value="1"/>
</dbReference>
<sequence>MKVERFSRKLIKPHTPTPENLKKYKLSLLDKCLGHDNFAIVLFYESKPRNKSELEESLEKVLVDFYPLAGRHTMNDHIVDCSDVGAVFVEAEALDVELTMDELVKNMEAQTIHHLLPNQYFSADAPNPLLSIQVTHFPSGGLAIGIAVSHAVFDGFSLGVFVAAWSKATMNPDRKIKITPSFDLPSLLPYKDDNFGLTAAEIVSQSEDIVVKRFIFGKEAITRLRSKLSPNRNGKKISRVRVVCAVIVKALMGLERAKHGKTRDFLITQSINMRERTKAPLQKHACGNLAVLSCTRRVEAEEMMELQNLVNLIGDSTEKDIADFAELLSPDQVGRDIIIKMMKSFMQFLDNDIYSVCFTDWSKFEFYEADFGFGKPVWMAAGPQRPIISTAILMSDREGDGIEAWLHLNKNDMLIFEQDEEIKLFTT</sequence>
<keyword evidence="2 4" id="KW-0808">Transferase</keyword>
<dbReference type="PANTHER" id="PTHR31623">
    <property type="entry name" value="F21J9.9"/>
    <property type="match status" value="1"/>
</dbReference>
<keyword evidence="3 4" id="KW-0012">Acyltransferase</keyword>
<dbReference type="Gene3D" id="3.30.559.10">
    <property type="entry name" value="Chloramphenicol acetyltransferase-like domain"/>
    <property type="match status" value="2"/>
</dbReference>
<protein>
    <submittedName>
        <fullName evidence="4">Acyltransferase ACT1-6</fullName>
    </submittedName>
</protein>
<dbReference type="EMBL" id="KT382361">
    <property type="protein sequence ID" value="AMZ03405.1"/>
    <property type="molecule type" value="mRNA"/>
</dbReference>
<proteinExistence type="evidence at transcript level"/>
<dbReference type="Pfam" id="PF02458">
    <property type="entry name" value="Transferase"/>
    <property type="match status" value="1"/>
</dbReference>
<evidence type="ECO:0000256" key="3">
    <source>
        <dbReference type="ARBA" id="ARBA00023315"/>
    </source>
</evidence>
<dbReference type="InterPro" id="IPR023213">
    <property type="entry name" value="CAT-like_dom_sf"/>
</dbReference>
<evidence type="ECO:0000256" key="2">
    <source>
        <dbReference type="ARBA" id="ARBA00022679"/>
    </source>
</evidence>
<dbReference type="SMR" id="A0A1B0VRQ5"/>
<evidence type="ECO:0000256" key="1">
    <source>
        <dbReference type="ARBA" id="ARBA00009861"/>
    </source>
</evidence>
<name>A0A1B0VRQ5_9LAMI</name>
<dbReference type="AlphaFoldDB" id="A0A1B0VRQ5"/>